<name>A0ABX7BBM4_9PROT</name>
<dbReference type="Proteomes" id="UP000595197">
    <property type="component" value="Chromosome"/>
</dbReference>
<dbReference type="CDD" id="cd03884">
    <property type="entry name" value="M20_bAS"/>
    <property type="match status" value="1"/>
</dbReference>
<evidence type="ECO:0000256" key="6">
    <source>
        <dbReference type="ARBA" id="ARBA00022801"/>
    </source>
</evidence>
<evidence type="ECO:0000259" key="9">
    <source>
        <dbReference type="Pfam" id="PF09349"/>
    </source>
</evidence>
<keyword evidence="4" id="KW-0659">Purine metabolism</keyword>
<dbReference type="RefSeq" id="WP_201080077.1">
    <property type="nucleotide sequence ID" value="NZ_CP067420.1"/>
</dbReference>
<dbReference type="InterPro" id="IPR001261">
    <property type="entry name" value="ArgE/DapE_CS"/>
</dbReference>
<dbReference type="PANTHER" id="PTHR32494">
    <property type="entry name" value="ALLANTOATE DEIMINASE-RELATED"/>
    <property type="match status" value="1"/>
</dbReference>
<dbReference type="InterPro" id="IPR018020">
    <property type="entry name" value="OHCU_decarboxylase"/>
</dbReference>
<protein>
    <submittedName>
        <fullName evidence="10">Allantoate amidohydrolase</fullName>
    </submittedName>
</protein>
<dbReference type="InterPro" id="IPR002933">
    <property type="entry name" value="Peptidase_M20"/>
</dbReference>
<evidence type="ECO:0000259" key="8">
    <source>
        <dbReference type="Pfam" id="PF07687"/>
    </source>
</evidence>
<dbReference type="InterPro" id="IPR036264">
    <property type="entry name" value="Bact_exopeptidase_dim_dom"/>
</dbReference>
<evidence type="ECO:0000313" key="11">
    <source>
        <dbReference type="Proteomes" id="UP000595197"/>
    </source>
</evidence>
<comment type="similarity">
    <text evidence="2">Belongs to the peptidase M20 family.</text>
</comment>
<keyword evidence="6" id="KW-0378">Hydrolase</keyword>
<feature type="domain" description="Oxo-4-hydroxy-4-carboxy-5-ureidoimidazoline decarboxylase" evidence="9">
    <location>
        <begin position="24"/>
        <end position="179"/>
    </location>
</feature>
<dbReference type="PROSITE" id="PS00758">
    <property type="entry name" value="ARGE_DAPE_CPG2_1"/>
    <property type="match status" value="1"/>
</dbReference>
<dbReference type="Gene3D" id="1.10.3330.10">
    <property type="entry name" value="Oxo-4-hydroxy-4-carboxy-5-ureidoimidazoline decarboxylase"/>
    <property type="match status" value="1"/>
</dbReference>
<evidence type="ECO:0000256" key="5">
    <source>
        <dbReference type="ARBA" id="ARBA00022723"/>
    </source>
</evidence>
<dbReference type="InterPro" id="IPR036778">
    <property type="entry name" value="OHCU_decarboxylase_sf"/>
</dbReference>
<dbReference type="SUPFAM" id="SSF158694">
    <property type="entry name" value="UraD-Like"/>
    <property type="match status" value="1"/>
</dbReference>
<dbReference type="Gene3D" id="3.40.630.10">
    <property type="entry name" value="Zn peptidases"/>
    <property type="match status" value="1"/>
</dbReference>
<dbReference type="InterPro" id="IPR017580">
    <property type="entry name" value="OHCU_decarboxylase-1"/>
</dbReference>
<evidence type="ECO:0000256" key="1">
    <source>
        <dbReference type="ARBA" id="ARBA00001936"/>
    </source>
</evidence>
<dbReference type="SUPFAM" id="SSF53187">
    <property type="entry name" value="Zn-dependent exopeptidases"/>
    <property type="match status" value="1"/>
</dbReference>
<keyword evidence="7" id="KW-0464">Manganese</keyword>
<keyword evidence="5" id="KW-0479">Metal-binding</keyword>
<gene>
    <name evidence="10" type="ORF">IGS68_11560</name>
</gene>
<dbReference type="NCBIfam" id="NF006771">
    <property type="entry name" value="PRK09290.1-5"/>
    <property type="match status" value="1"/>
</dbReference>
<dbReference type="SUPFAM" id="SSF55031">
    <property type="entry name" value="Bacterial exopeptidase dimerisation domain"/>
    <property type="match status" value="1"/>
</dbReference>
<sequence>MSPDSSKGLATVVPTGAAPDDKAATDFVARFGGVFEHSPWVAETALAAHSAIAFADIPTLHGGMCAAVRAAGRDRQLALLRAHPDLAGKLAVAGGLTADSASEQAGAGLDRCTPEEFARLQVLNDSYTEKFGFPFIIAVRGLTRADILDAFEHRIHNTPEQEFETALAQVERIALLRLQQMGPAPGRTLMDRLDAFAAISAEPDALTRLFLTPEHRAAADRLMAWMAEAGMAARIDAAGNVVGRYEGTRPGLPALLIGSHIDTVRNAGKYDGNLGVLAGVAAVAELHRRGERLPFAVEVVGFGDEEGVRFPVTLTGSRALAGRFDPAALDAVDADGIGYADALRAFGGDPDAIASAARDPADILAYVEAHIEQGPVLEAESLGVGVVTGINGASRYRVKVGGTAGHAGTVPMSLRRDALAGAAEMILSVERRAQAIPDLVATVGRIEAKPGAVNVIPGGTVFTIDIRSPDDTVRLSAMEAIADDFAAIAARRALAFSIEKTHDAPATACAPALIDQLSAAVERCGLPPRRLPSGAGHDAMAVASLCPVGMLFTRCRGGISHNPAESITVEDADLTVRVILDFIRHLRR</sequence>
<dbReference type="EMBL" id="CP067420">
    <property type="protein sequence ID" value="QQP91792.1"/>
    <property type="molecule type" value="Genomic_DNA"/>
</dbReference>
<dbReference type="Pfam" id="PF01546">
    <property type="entry name" value="Peptidase_M20"/>
    <property type="match status" value="1"/>
</dbReference>
<dbReference type="InterPro" id="IPR010158">
    <property type="entry name" value="Amidase_Cbmase"/>
</dbReference>
<dbReference type="Gene3D" id="3.30.70.360">
    <property type="match status" value="1"/>
</dbReference>
<evidence type="ECO:0000256" key="3">
    <source>
        <dbReference type="ARBA" id="ARBA00011738"/>
    </source>
</evidence>
<evidence type="ECO:0000256" key="7">
    <source>
        <dbReference type="ARBA" id="ARBA00023211"/>
    </source>
</evidence>
<dbReference type="Pfam" id="PF07687">
    <property type="entry name" value="M20_dimer"/>
    <property type="match status" value="1"/>
</dbReference>
<evidence type="ECO:0000313" key="10">
    <source>
        <dbReference type="EMBL" id="QQP91792.1"/>
    </source>
</evidence>
<accession>A0ABX7BBM4</accession>
<keyword evidence="11" id="KW-1185">Reference proteome</keyword>
<dbReference type="InterPro" id="IPR011650">
    <property type="entry name" value="Peptidase_M20_dimer"/>
</dbReference>
<dbReference type="Pfam" id="PF09349">
    <property type="entry name" value="OHCU_decarbox"/>
    <property type="match status" value="1"/>
</dbReference>
<evidence type="ECO:0000256" key="2">
    <source>
        <dbReference type="ARBA" id="ARBA00006153"/>
    </source>
</evidence>
<comment type="subunit">
    <text evidence="3">Homodimer.</text>
</comment>
<comment type="cofactor">
    <cofactor evidence="1">
        <name>Mn(2+)</name>
        <dbReference type="ChEBI" id="CHEBI:29035"/>
    </cofactor>
</comment>
<organism evidence="10 11">
    <name type="scientific">Skermanella cutis</name>
    <dbReference type="NCBI Taxonomy" id="2775420"/>
    <lineage>
        <taxon>Bacteria</taxon>
        <taxon>Pseudomonadati</taxon>
        <taxon>Pseudomonadota</taxon>
        <taxon>Alphaproteobacteria</taxon>
        <taxon>Rhodospirillales</taxon>
        <taxon>Azospirillaceae</taxon>
        <taxon>Skermanella</taxon>
    </lineage>
</organism>
<evidence type="ECO:0000256" key="4">
    <source>
        <dbReference type="ARBA" id="ARBA00022631"/>
    </source>
</evidence>
<dbReference type="PANTHER" id="PTHR32494:SF19">
    <property type="entry name" value="ALLANTOATE DEIMINASE-RELATED"/>
    <property type="match status" value="1"/>
</dbReference>
<reference evidence="10" key="1">
    <citation type="submission" date="2021-02" db="EMBL/GenBank/DDBJ databases">
        <title>Skermanella TT6 skin isolate.</title>
        <authorList>
            <person name="Lee K."/>
            <person name="Ganzorig M."/>
        </authorList>
    </citation>
    <scope>NUCLEOTIDE SEQUENCE</scope>
    <source>
        <strain evidence="10">TT6</strain>
    </source>
</reference>
<dbReference type="NCBIfam" id="TIGR03164">
    <property type="entry name" value="UHCUDC"/>
    <property type="match status" value="1"/>
</dbReference>
<dbReference type="NCBIfam" id="NF006775">
    <property type="entry name" value="PRK09290.2-5"/>
    <property type="match status" value="1"/>
</dbReference>
<feature type="domain" description="Peptidase M20 dimerisation" evidence="8">
    <location>
        <begin position="389"/>
        <end position="489"/>
    </location>
</feature>
<dbReference type="NCBIfam" id="TIGR01879">
    <property type="entry name" value="hydantase"/>
    <property type="match status" value="1"/>
</dbReference>
<proteinExistence type="inferred from homology"/>